<dbReference type="EMBL" id="BMJS01000048">
    <property type="protein sequence ID" value="GGG07118.1"/>
    <property type="molecule type" value="Genomic_DNA"/>
</dbReference>
<gene>
    <name evidence="1" type="ORF">GCM10010995_25780</name>
</gene>
<dbReference type="Proteomes" id="UP000636949">
    <property type="component" value="Unassembled WGS sequence"/>
</dbReference>
<name>A0A8J2Z6S2_9GAMM</name>
<evidence type="ECO:0000313" key="2">
    <source>
        <dbReference type="Proteomes" id="UP000636949"/>
    </source>
</evidence>
<proteinExistence type="predicted"/>
<dbReference type="AlphaFoldDB" id="A0A8J2Z6S2"/>
<organism evidence="1 2">
    <name type="scientific">Cysteiniphilum litorale</name>
    <dbReference type="NCBI Taxonomy" id="2056700"/>
    <lineage>
        <taxon>Bacteria</taxon>
        <taxon>Pseudomonadati</taxon>
        <taxon>Pseudomonadota</taxon>
        <taxon>Gammaproteobacteria</taxon>
        <taxon>Thiotrichales</taxon>
        <taxon>Fastidiosibacteraceae</taxon>
        <taxon>Cysteiniphilum</taxon>
    </lineage>
</organism>
<dbReference type="RefSeq" id="WP_117003888.1">
    <property type="nucleotide sequence ID" value="NZ_BMJS01000048.1"/>
</dbReference>
<evidence type="ECO:0000313" key="1">
    <source>
        <dbReference type="EMBL" id="GGG07118.1"/>
    </source>
</evidence>
<reference evidence="1" key="1">
    <citation type="journal article" date="2014" name="Int. J. Syst. Evol. Microbiol.">
        <title>Complete genome sequence of Corynebacterium casei LMG S-19264T (=DSM 44701T), isolated from a smear-ripened cheese.</title>
        <authorList>
            <consortium name="US DOE Joint Genome Institute (JGI-PGF)"/>
            <person name="Walter F."/>
            <person name="Albersmeier A."/>
            <person name="Kalinowski J."/>
            <person name="Ruckert C."/>
        </authorList>
    </citation>
    <scope>NUCLEOTIDE SEQUENCE</scope>
    <source>
        <strain evidence="1">CGMCC 1.15758</strain>
    </source>
</reference>
<keyword evidence="2" id="KW-1185">Reference proteome</keyword>
<comment type="caution">
    <text evidence="1">The sequence shown here is derived from an EMBL/GenBank/DDBJ whole genome shotgun (WGS) entry which is preliminary data.</text>
</comment>
<sequence length="244" mass="28195">MFKSQFMSTMVDQLRLKTEEFLTTYPIFEAETLMIVDRVPMQGVQSFEFSKNKAALNGLWLDVGNNSAFKCYWLPWKSQKTTSILLEDRANYFFTSQLGGCRVVITPKNNRKSAHIIHIAGDGETIRRGVRRRDAHKVWKDQEQQKHQCKVEGFEHRRKVTSTDSNRDYSYSGEGGNIIGVRAANGQWHFWLQKINFSTGTVEFVNEIDFCGQKSSIDLTEASEEFFYVQSQKILKSNIIPQEI</sequence>
<reference evidence="1" key="2">
    <citation type="submission" date="2020-09" db="EMBL/GenBank/DDBJ databases">
        <authorList>
            <person name="Sun Q."/>
            <person name="Zhou Y."/>
        </authorList>
    </citation>
    <scope>NUCLEOTIDE SEQUENCE</scope>
    <source>
        <strain evidence="1">CGMCC 1.15758</strain>
    </source>
</reference>
<protein>
    <submittedName>
        <fullName evidence="1">Uncharacterized protein</fullName>
    </submittedName>
</protein>
<dbReference type="OrthoDB" id="5730815at2"/>
<accession>A0A8J2Z6S2</accession>